<keyword evidence="2" id="KW-0732">Signal</keyword>
<evidence type="ECO:0000256" key="2">
    <source>
        <dbReference type="SAM" id="SignalP"/>
    </source>
</evidence>
<gene>
    <name evidence="3" type="ORF">C4K04_2128</name>
</gene>
<dbReference type="EMBL" id="CP027753">
    <property type="protein sequence ID" value="AZE47811.1"/>
    <property type="molecule type" value="Genomic_DNA"/>
</dbReference>
<sequence length="120" mass="11195">MSRAKLLSLVLVALVSIFCFSSLAESADGRAPANPPLRSFEGGSGNDLMLRPGALGGNGVGVTDSRSRVDTLRGSSGQGGGMGSTGVNGSIMGGGGAGGGTGSAGGGTGGPGGGSARAGR</sequence>
<dbReference type="GO" id="GO:0004035">
    <property type="term" value="F:alkaline phosphatase activity"/>
    <property type="evidence" value="ECO:0007669"/>
    <property type="project" value="UniProtKB-EC"/>
</dbReference>
<reference evidence="3 4" key="1">
    <citation type="submission" date="2018-03" db="EMBL/GenBank/DDBJ databases">
        <title>Diversity of phytobeneficial traits revealed by whole-genome analysis of worldwide-isolated phenazine-producing Pseudomonas spp.</title>
        <authorList>
            <person name="Biessy A."/>
            <person name="Novinscak A."/>
            <person name="Blom J."/>
            <person name="Leger G."/>
            <person name="Thomashow L.S."/>
            <person name="Cazorla F.M."/>
            <person name="Josic D."/>
            <person name="Filion M."/>
        </authorList>
    </citation>
    <scope>NUCLEOTIDE SEQUENCE [LARGE SCALE GENOMIC DNA]</scope>
    <source>
        <strain evidence="3 4">B25</strain>
    </source>
</reference>
<dbReference type="EC" id="3.1.3.1" evidence="3"/>
<evidence type="ECO:0000256" key="1">
    <source>
        <dbReference type="SAM" id="MobiDB-lite"/>
    </source>
</evidence>
<dbReference type="AlphaFoldDB" id="A0A3G7TLP0"/>
<protein>
    <submittedName>
        <fullName evidence="3">Alkaline phosphatase</fullName>
        <ecNumber evidence="3">3.1.3.1</ecNumber>
    </submittedName>
</protein>
<name>A0A3G7TLP0_9PSED</name>
<evidence type="ECO:0000313" key="3">
    <source>
        <dbReference type="EMBL" id="AZE47811.1"/>
    </source>
</evidence>
<feature type="region of interest" description="Disordered" evidence="1">
    <location>
        <begin position="26"/>
        <end position="120"/>
    </location>
</feature>
<organism evidence="3 4">
    <name type="scientific">Pseudomonas chlororaphis</name>
    <dbReference type="NCBI Taxonomy" id="587753"/>
    <lineage>
        <taxon>Bacteria</taxon>
        <taxon>Pseudomonadati</taxon>
        <taxon>Pseudomonadota</taxon>
        <taxon>Gammaproteobacteria</taxon>
        <taxon>Pseudomonadales</taxon>
        <taxon>Pseudomonadaceae</taxon>
        <taxon>Pseudomonas</taxon>
    </lineage>
</organism>
<evidence type="ECO:0000313" key="4">
    <source>
        <dbReference type="Proteomes" id="UP000268048"/>
    </source>
</evidence>
<dbReference type="RefSeq" id="WP_124319980.1">
    <property type="nucleotide sequence ID" value="NZ_CP027753.1"/>
</dbReference>
<feature type="signal peptide" evidence="2">
    <location>
        <begin position="1"/>
        <end position="24"/>
    </location>
</feature>
<feature type="compositionally biased region" description="Gly residues" evidence="1">
    <location>
        <begin position="76"/>
        <end position="120"/>
    </location>
</feature>
<keyword evidence="3" id="KW-0378">Hydrolase</keyword>
<proteinExistence type="predicted"/>
<accession>A0A3G7TLP0</accession>
<dbReference type="Proteomes" id="UP000268048">
    <property type="component" value="Chromosome"/>
</dbReference>
<feature type="chain" id="PRO_5018312013" evidence="2">
    <location>
        <begin position="25"/>
        <end position="120"/>
    </location>
</feature>